<dbReference type="Pfam" id="PF03109">
    <property type="entry name" value="ABC1"/>
    <property type="match status" value="1"/>
</dbReference>
<dbReference type="InterPro" id="IPR011009">
    <property type="entry name" value="Kinase-like_dom_sf"/>
</dbReference>
<dbReference type="InterPro" id="IPR004147">
    <property type="entry name" value="ABC1_dom"/>
</dbReference>
<gene>
    <name evidence="3" type="ORF">V9T40_014406</name>
</gene>
<comment type="caution">
    <text evidence="3">The sequence shown here is derived from an EMBL/GenBank/DDBJ whole genome shotgun (WGS) entry which is preliminary data.</text>
</comment>
<reference evidence="3 4" key="1">
    <citation type="submission" date="2024-03" db="EMBL/GenBank/DDBJ databases">
        <title>Adaptation during the transition from Ophiocordyceps entomopathogen to insect associate is accompanied by gene loss and intensified selection.</title>
        <authorList>
            <person name="Ward C.M."/>
            <person name="Onetto C.A."/>
            <person name="Borneman A.R."/>
        </authorList>
    </citation>
    <scope>NUCLEOTIDE SEQUENCE [LARGE SCALE GENOMIC DNA]</scope>
    <source>
        <strain evidence="3">AWRI1</strain>
        <tissue evidence="3">Single Adult Female</tissue>
    </source>
</reference>
<accession>A0AAN9XY87</accession>
<sequence>MRSFIKLSVITSVPCVPAFYYYTLSDQDKRLARVTVNGFERFFRSARIGILISSDYWWSFRNIEYDNPEYFNIARAVHQRSAERILHGCLKNGGLYIKLGQGLVNMDHVLPKEYIQTLKVLQDRCLQRKNNELVQLFEEEFGKSYTDMFESFTEEPIAAASLAQVFKAKRKDGVEVAVKVQYIDLRDRFNGDINTVKYLLKFSGWLFPKYDFSWIIKELETPLELELDFLAEARNAEKCSRDLSHLDYAYVPKVFWDQSSHRVLTTEFIYGVKISDVEKLAEENYSLVDVDTKLFTIFAEQIFHSGFIHADPHPGNLLVRKLKNGSAEIVILDHGLYETLPDNFRLSLSHLWKAVIMNNHTDMKKFSHQLGIADKDYRLFCIALVQKYVPTEKNETEDIMQMFFKPRVPSVRSPFADLSEEERNKFKVEAAKIHDRLINVFKQLPGKLVLVCRNLNAIRAIAKIHGNVVDRHSVMAHCATRNLFHQKDMNFLLRLQQRILFELSLWYDSFKRFLLGYILRWFRFNALADALA</sequence>
<evidence type="ECO:0000313" key="3">
    <source>
        <dbReference type="EMBL" id="KAK7571934.1"/>
    </source>
</evidence>
<dbReference type="EMBL" id="JBBCAQ010000038">
    <property type="protein sequence ID" value="KAK7571934.1"/>
    <property type="molecule type" value="Genomic_DNA"/>
</dbReference>
<dbReference type="PANTHER" id="PTHR43173:SF28">
    <property type="entry name" value="AARF DOMAIN CONTAINING KINASE 5"/>
    <property type="match status" value="1"/>
</dbReference>
<dbReference type="SUPFAM" id="SSF56112">
    <property type="entry name" value="Protein kinase-like (PK-like)"/>
    <property type="match status" value="1"/>
</dbReference>
<dbReference type="CDD" id="cd13969">
    <property type="entry name" value="ADCK1-like"/>
    <property type="match status" value="1"/>
</dbReference>
<proteinExistence type="inferred from homology"/>
<evidence type="ECO:0000256" key="1">
    <source>
        <dbReference type="ARBA" id="ARBA00009670"/>
    </source>
</evidence>
<name>A0AAN9XY87_9HEMI</name>
<protein>
    <recommendedName>
        <fullName evidence="2">ABC1 atypical kinase-like domain-containing protein</fullName>
    </recommendedName>
</protein>
<comment type="similarity">
    <text evidence="1">Belongs to the protein kinase superfamily. ADCK protein kinase family.</text>
</comment>
<feature type="domain" description="ABC1 atypical kinase-like" evidence="2">
    <location>
        <begin position="121"/>
        <end position="365"/>
    </location>
</feature>
<evidence type="ECO:0000259" key="2">
    <source>
        <dbReference type="Pfam" id="PF03109"/>
    </source>
</evidence>
<organism evidence="3 4">
    <name type="scientific">Parthenolecanium corni</name>
    <dbReference type="NCBI Taxonomy" id="536013"/>
    <lineage>
        <taxon>Eukaryota</taxon>
        <taxon>Metazoa</taxon>
        <taxon>Ecdysozoa</taxon>
        <taxon>Arthropoda</taxon>
        <taxon>Hexapoda</taxon>
        <taxon>Insecta</taxon>
        <taxon>Pterygota</taxon>
        <taxon>Neoptera</taxon>
        <taxon>Paraneoptera</taxon>
        <taxon>Hemiptera</taxon>
        <taxon>Sternorrhyncha</taxon>
        <taxon>Coccoidea</taxon>
        <taxon>Coccidae</taxon>
        <taxon>Parthenolecanium</taxon>
    </lineage>
</organism>
<dbReference type="Proteomes" id="UP001367676">
    <property type="component" value="Unassembled WGS sequence"/>
</dbReference>
<evidence type="ECO:0000313" key="4">
    <source>
        <dbReference type="Proteomes" id="UP001367676"/>
    </source>
</evidence>
<dbReference type="InterPro" id="IPR051130">
    <property type="entry name" value="Mito_struct-func_regulator"/>
</dbReference>
<dbReference type="AlphaFoldDB" id="A0AAN9XY87"/>
<dbReference type="InterPro" id="IPR045307">
    <property type="entry name" value="ADCK1_dom"/>
</dbReference>
<dbReference type="PANTHER" id="PTHR43173">
    <property type="entry name" value="ABC1 FAMILY PROTEIN"/>
    <property type="match status" value="1"/>
</dbReference>
<keyword evidence="4" id="KW-1185">Reference proteome</keyword>